<proteinExistence type="predicted"/>
<evidence type="ECO:0000313" key="7">
    <source>
        <dbReference type="EMBL" id="KJA18938.1"/>
    </source>
</evidence>
<evidence type="ECO:0000256" key="5">
    <source>
        <dbReference type="SAM" id="MobiDB-lite"/>
    </source>
</evidence>
<evidence type="ECO:0000256" key="2">
    <source>
        <dbReference type="ARBA" id="ARBA00022692"/>
    </source>
</evidence>
<dbReference type="AlphaFoldDB" id="A0A0D2M6U5"/>
<dbReference type="GO" id="GO:0005886">
    <property type="term" value="C:plasma membrane"/>
    <property type="evidence" value="ECO:0007669"/>
    <property type="project" value="TreeGrafter"/>
</dbReference>
<reference evidence="8" key="1">
    <citation type="submission" date="2014-04" db="EMBL/GenBank/DDBJ databases">
        <title>Evolutionary Origins and Diversification of the Mycorrhizal Mutualists.</title>
        <authorList>
            <consortium name="DOE Joint Genome Institute"/>
            <consortium name="Mycorrhizal Genomics Consortium"/>
            <person name="Kohler A."/>
            <person name="Kuo A."/>
            <person name="Nagy L.G."/>
            <person name="Floudas D."/>
            <person name="Copeland A."/>
            <person name="Barry K.W."/>
            <person name="Cichocki N."/>
            <person name="Veneault-Fourrey C."/>
            <person name="LaButti K."/>
            <person name="Lindquist E.A."/>
            <person name="Lipzen A."/>
            <person name="Lundell T."/>
            <person name="Morin E."/>
            <person name="Murat C."/>
            <person name="Riley R."/>
            <person name="Ohm R."/>
            <person name="Sun H."/>
            <person name="Tunlid A."/>
            <person name="Henrissat B."/>
            <person name="Grigoriev I.V."/>
            <person name="Hibbett D.S."/>
            <person name="Martin F."/>
        </authorList>
    </citation>
    <scope>NUCLEOTIDE SEQUENCE [LARGE SCALE GENOMIC DNA]</scope>
    <source>
        <strain evidence="8">FD-334 SS-4</strain>
    </source>
</reference>
<gene>
    <name evidence="7" type="ORF">HYPSUDRAFT_205019</name>
</gene>
<name>A0A0D2M6U5_HYPSF</name>
<feature type="region of interest" description="Disordered" evidence="5">
    <location>
        <begin position="400"/>
        <end position="513"/>
    </location>
</feature>
<dbReference type="Pfam" id="PF02535">
    <property type="entry name" value="Zip"/>
    <property type="match status" value="2"/>
</dbReference>
<dbReference type="InterPro" id="IPR003689">
    <property type="entry name" value="ZIP"/>
</dbReference>
<dbReference type="STRING" id="945553.A0A0D2M6U5"/>
<evidence type="ECO:0000256" key="1">
    <source>
        <dbReference type="ARBA" id="ARBA00004141"/>
    </source>
</evidence>
<sequence>MDQVAAMDLISEPRKLGVMLVILFVSLFAVSFPTISKQIPCLRIPGIIFFIGKHFGTGVILATAFIHLLDDAFSSLQSPKVEQKYHHLGKWTGSIILGSLLTIFLIEYVSTTFVEYLHDKPSAPPSPGIPALPTRPRSLAPSKAPSEGTPLLEDHDNLPAVAKVVIPIEVINNSPRICRLSIAHDHVHEHHPHVYTHLSEEEDELELEQAQEHAHPRIGRQRQIVGILVLQLGIMIHSLVIGMTLALTTGAEFTSLTTAVVFHQLFEGFSLGIRIAAIPAKAKEAEEGSASGGTLAVEEVLLDPSTGDLEAASNKARSPKPSTNEAHWLKSTLSFLFGVTTPAGMALGMTLWPSNAPGHGGAKMLLVQGVMSAISAGMLIYAATVEMLAGDFVFGDVEGGHHHHHHAHDDDEDNRFGHEHEHSRTVHMHEAQPTDHKWNGRQHHHEHNGTGHSAGQTSRCPPPFAHGESGGHRDCDNGDMEQNAGPNIVGTRAAASSPTGGAHGHGEGTKKASMGKRVLAVVSLLAGVGMMVLVGLGE</sequence>
<evidence type="ECO:0008006" key="9">
    <source>
        <dbReference type="Google" id="ProtNLM"/>
    </source>
</evidence>
<feature type="transmembrane region" description="Helical" evidence="6">
    <location>
        <begin position="16"/>
        <end position="35"/>
    </location>
</feature>
<dbReference type="PANTHER" id="PTHR11040:SF44">
    <property type="entry name" value="PROTEIN ZNTC-RELATED"/>
    <property type="match status" value="1"/>
</dbReference>
<dbReference type="EMBL" id="KN817583">
    <property type="protein sequence ID" value="KJA18938.1"/>
    <property type="molecule type" value="Genomic_DNA"/>
</dbReference>
<keyword evidence="8" id="KW-1185">Reference proteome</keyword>
<keyword evidence="2 6" id="KW-0812">Transmembrane</keyword>
<comment type="subcellular location">
    <subcellularLocation>
        <location evidence="1">Membrane</location>
        <topology evidence="1">Multi-pass membrane protein</topology>
    </subcellularLocation>
</comment>
<feature type="transmembrane region" description="Helical" evidence="6">
    <location>
        <begin position="88"/>
        <end position="110"/>
    </location>
</feature>
<evidence type="ECO:0000256" key="6">
    <source>
        <dbReference type="SAM" id="Phobius"/>
    </source>
</evidence>
<feature type="compositionally biased region" description="Polar residues" evidence="5">
    <location>
        <begin position="450"/>
        <end position="459"/>
    </location>
</feature>
<dbReference type="Proteomes" id="UP000054270">
    <property type="component" value="Unassembled WGS sequence"/>
</dbReference>
<evidence type="ECO:0000256" key="4">
    <source>
        <dbReference type="ARBA" id="ARBA00023136"/>
    </source>
</evidence>
<organism evidence="7 8">
    <name type="scientific">Hypholoma sublateritium (strain FD-334 SS-4)</name>
    <dbReference type="NCBI Taxonomy" id="945553"/>
    <lineage>
        <taxon>Eukaryota</taxon>
        <taxon>Fungi</taxon>
        <taxon>Dikarya</taxon>
        <taxon>Basidiomycota</taxon>
        <taxon>Agaricomycotina</taxon>
        <taxon>Agaricomycetes</taxon>
        <taxon>Agaricomycetidae</taxon>
        <taxon>Agaricales</taxon>
        <taxon>Agaricineae</taxon>
        <taxon>Strophariaceae</taxon>
        <taxon>Hypholoma</taxon>
    </lineage>
</organism>
<feature type="transmembrane region" description="Helical" evidence="6">
    <location>
        <begin position="224"/>
        <end position="247"/>
    </location>
</feature>
<dbReference type="GO" id="GO:0005385">
    <property type="term" value="F:zinc ion transmembrane transporter activity"/>
    <property type="evidence" value="ECO:0007669"/>
    <property type="project" value="TreeGrafter"/>
</dbReference>
<keyword evidence="3 6" id="KW-1133">Transmembrane helix</keyword>
<feature type="transmembrane region" description="Helical" evidence="6">
    <location>
        <begin position="518"/>
        <end position="537"/>
    </location>
</feature>
<feature type="transmembrane region" description="Helical" evidence="6">
    <location>
        <begin position="333"/>
        <end position="352"/>
    </location>
</feature>
<evidence type="ECO:0000256" key="3">
    <source>
        <dbReference type="ARBA" id="ARBA00022989"/>
    </source>
</evidence>
<feature type="region of interest" description="Disordered" evidence="5">
    <location>
        <begin position="125"/>
        <end position="152"/>
    </location>
</feature>
<keyword evidence="4 6" id="KW-0472">Membrane</keyword>
<feature type="transmembrane region" description="Helical" evidence="6">
    <location>
        <begin position="364"/>
        <end position="383"/>
    </location>
</feature>
<protein>
    <recommendedName>
        <fullName evidence="9">Zinc/iron permease</fullName>
    </recommendedName>
</protein>
<dbReference type="OrthoDB" id="448280at2759"/>
<dbReference type="PANTHER" id="PTHR11040">
    <property type="entry name" value="ZINC/IRON TRANSPORTER"/>
    <property type="match status" value="1"/>
</dbReference>
<accession>A0A0D2M6U5</accession>
<evidence type="ECO:0000313" key="8">
    <source>
        <dbReference type="Proteomes" id="UP000054270"/>
    </source>
</evidence>
<feature type="transmembrane region" description="Helical" evidence="6">
    <location>
        <begin position="47"/>
        <end position="68"/>
    </location>
</feature>
<feature type="transmembrane region" description="Helical" evidence="6">
    <location>
        <begin position="253"/>
        <end position="273"/>
    </location>
</feature>
<feature type="compositionally biased region" description="Basic and acidic residues" evidence="5">
    <location>
        <begin position="414"/>
        <end position="438"/>
    </location>
</feature>